<evidence type="ECO:0000256" key="7">
    <source>
        <dbReference type="SAM" id="SignalP"/>
    </source>
</evidence>
<keyword evidence="1" id="KW-0540">Nuclease</keyword>
<feature type="chain" id="PRO_5047189519" evidence="7">
    <location>
        <begin position="33"/>
        <end position="295"/>
    </location>
</feature>
<dbReference type="Proteomes" id="UP000753724">
    <property type="component" value="Unassembled WGS sequence"/>
</dbReference>
<evidence type="ECO:0000256" key="6">
    <source>
        <dbReference type="ARBA" id="ARBA00023180"/>
    </source>
</evidence>
<keyword evidence="2" id="KW-0479">Metal-binding</keyword>
<sequence>MFSRLIATPVRRIAALVAAAALPLAAPSPALAWGEVGHHTVANIALANVSPATAAAIAELLKAEKGLGTPKCPVTTIAQAGYWPDCLRSDSWRWAYTFPWHYQDGEVTLPAFDIKANCPQTACVTAQIERSRRVLADKSIPAPQRLEALAFLTHFVGDLHQPLHAAEHAHDAGGNGVKVVRADGKIDSLHWYWDKDTAEGALALMGPPLVRAYSADDRAALATGGVEDWAKESWAIARDVVYPQVFGHAPAEGEKLSAPVSITAEQNAANARIARDRLTRAGLRLARLLDEALGQ</sequence>
<gene>
    <name evidence="8" type="ORF">GTZ99_08215</name>
</gene>
<keyword evidence="5" id="KW-1015">Disulfide bond</keyword>
<dbReference type="PANTHER" id="PTHR33146:SF26">
    <property type="entry name" value="ENDONUCLEASE 4"/>
    <property type="match status" value="1"/>
</dbReference>
<organism evidence="8 9">
    <name type="scientific">Novosphingobium ovatum</name>
    <dbReference type="NCBI Taxonomy" id="1908523"/>
    <lineage>
        <taxon>Bacteria</taxon>
        <taxon>Pseudomonadati</taxon>
        <taxon>Pseudomonadota</taxon>
        <taxon>Alphaproteobacteria</taxon>
        <taxon>Sphingomonadales</taxon>
        <taxon>Sphingomonadaceae</taxon>
        <taxon>Novosphingobium</taxon>
    </lineage>
</organism>
<dbReference type="GO" id="GO:0004519">
    <property type="term" value="F:endonuclease activity"/>
    <property type="evidence" value="ECO:0007669"/>
    <property type="project" value="UniProtKB-KW"/>
</dbReference>
<dbReference type="SUPFAM" id="SSF48537">
    <property type="entry name" value="Phospholipase C/P1 nuclease"/>
    <property type="match status" value="1"/>
</dbReference>
<evidence type="ECO:0000256" key="1">
    <source>
        <dbReference type="ARBA" id="ARBA00022722"/>
    </source>
</evidence>
<dbReference type="Gene3D" id="1.10.575.10">
    <property type="entry name" value="P1 Nuclease"/>
    <property type="match status" value="1"/>
</dbReference>
<dbReference type="CDD" id="cd11010">
    <property type="entry name" value="S1-P1_nuclease"/>
    <property type="match status" value="1"/>
</dbReference>
<keyword evidence="4" id="KW-0378">Hydrolase</keyword>
<evidence type="ECO:0000313" key="8">
    <source>
        <dbReference type="EMBL" id="NBC36539.1"/>
    </source>
</evidence>
<reference evidence="9" key="1">
    <citation type="submission" date="2020-01" db="EMBL/GenBank/DDBJ databases">
        <title>Sphingomonas sp. strain CSW-10.</title>
        <authorList>
            <person name="Chen W.-M."/>
        </authorList>
    </citation>
    <scope>NUCLEOTIDE SEQUENCE [LARGE SCALE GENOMIC DNA]</scope>
    <source>
        <strain evidence="9">FSY-8</strain>
    </source>
</reference>
<name>A0ABW9XDB5_9SPHN</name>
<evidence type="ECO:0000256" key="2">
    <source>
        <dbReference type="ARBA" id="ARBA00022723"/>
    </source>
</evidence>
<dbReference type="Pfam" id="PF02265">
    <property type="entry name" value="S1-P1_nuclease"/>
    <property type="match status" value="1"/>
</dbReference>
<dbReference type="PANTHER" id="PTHR33146">
    <property type="entry name" value="ENDONUCLEASE 4"/>
    <property type="match status" value="1"/>
</dbReference>
<keyword evidence="3 8" id="KW-0255">Endonuclease</keyword>
<feature type="signal peptide" evidence="7">
    <location>
        <begin position="1"/>
        <end position="32"/>
    </location>
</feature>
<dbReference type="EMBL" id="JAAAPO010000003">
    <property type="protein sequence ID" value="NBC36539.1"/>
    <property type="molecule type" value="Genomic_DNA"/>
</dbReference>
<keyword evidence="7" id="KW-0732">Signal</keyword>
<accession>A0ABW9XDB5</accession>
<evidence type="ECO:0000313" key="9">
    <source>
        <dbReference type="Proteomes" id="UP000753724"/>
    </source>
</evidence>
<dbReference type="InterPro" id="IPR008947">
    <property type="entry name" value="PLipase_C/P1_nuclease_dom_sf"/>
</dbReference>
<dbReference type="InterPro" id="IPR003154">
    <property type="entry name" value="S1/P1nuclease"/>
</dbReference>
<keyword evidence="9" id="KW-1185">Reference proteome</keyword>
<evidence type="ECO:0000256" key="4">
    <source>
        <dbReference type="ARBA" id="ARBA00022801"/>
    </source>
</evidence>
<comment type="caution">
    <text evidence="8">The sequence shown here is derived from an EMBL/GenBank/DDBJ whole genome shotgun (WGS) entry which is preliminary data.</text>
</comment>
<evidence type="ECO:0000256" key="3">
    <source>
        <dbReference type="ARBA" id="ARBA00022759"/>
    </source>
</evidence>
<evidence type="ECO:0000256" key="5">
    <source>
        <dbReference type="ARBA" id="ARBA00023157"/>
    </source>
</evidence>
<dbReference type="RefSeq" id="WP_161717826.1">
    <property type="nucleotide sequence ID" value="NZ_JAAAPO010000003.1"/>
</dbReference>
<keyword evidence="6" id="KW-0325">Glycoprotein</keyword>
<proteinExistence type="predicted"/>
<protein>
    <submittedName>
        <fullName evidence="8">Endonuclease</fullName>
    </submittedName>
</protein>